<dbReference type="WBParaSite" id="SBAD_0000785601-mRNA-1">
    <property type="protein sequence ID" value="SBAD_0000785601-mRNA-1"/>
    <property type="gene ID" value="SBAD_0000785601"/>
</dbReference>
<evidence type="ECO:0000256" key="1">
    <source>
        <dbReference type="SAM" id="MobiDB-lite"/>
    </source>
</evidence>
<sequence length="66" mass="7487">MLTYDEHAHETEPEPEPEPEPESTLLSVCQCANFTDPLKPTNQSITTLSPNRIGCRSTDWRPFKTV</sequence>
<organism evidence="4">
    <name type="scientific">Soboliphyme baturini</name>
    <dbReference type="NCBI Taxonomy" id="241478"/>
    <lineage>
        <taxon>Eukaryota</taxon>
        <taxon>Metazoa</taxon>
        <taxon>Ecdysozoa</taxon>
        <taxon>Nematoda</taxon>
        <taxon>Enoplea</taxon>
        <taxon>Dorylaimia</taxon>
        <taxon>Dioctophymatida</taxon>
        <taxon>Dioctophymatoidea</taxon>
        <taxon>Soboliphymatidae</taxon>
        <taxon>Soboliphyme</taxon>
    </lineage>
</organism>
<name>A0A183IVC1_9BILA</name>
<gene>
    <name evidence="2" type="ORF">SBAD_LOCUS7568</name>
</gene>
<feature type="compositionally biased region" description="Basic and acidic residues" evidence="1">
    <location>
        <begin position="1"/>
        <end position="12"/>
    </location>
</feature>
<reference evidence="2 3" key="2">
    <citation type="submission" date="2018-11" db="EMBL/GenBank/DDBJ databases">
        <authorList>
            <consortium name="Pathogen Informatics"/>
        </authorList>
    </citation>
    <scope>NUCLEOTIDE SEQUENCE [LARGE SCALE GENOMIC DNA]</scope>
</reference>
<feature type="region of interest" description="Disordered" evidence="1">
    <location>
        <begin position="1"/>
        <end position="25"/>
    </location>
</feature>
<evidence type="ECO:0000313" key="2">
    <source>
        <dbReference type="EMBL" id="VDP13548.1"/>
    </source>
</evidence>
<accession>A0A183IVC1</accession>
<evidence type="ECO:0000313" key="4">
    <source>
        <dbReference type="WBParaSite" id="SBAD_0000785601-mRNA-1"/>
    </source>
</evidence>
<dbReference type="AlphaFoldDB" id="A0A183IVC1"/>
<keyword evidence="3" id="KW-1185">Reference proteome</keyword>
<protein>
    <submittedName>
        <fullName evidence="4">Cytoplasmic protein</fullName>
    </submittedName>
</protein>
<dbReference type="Proteomes" id="UP000270296">
    <property type="component" value="Unassembled WGS sequence"/>
</dbReference>
<evidence type="ECO:0000313" key="3">
    <source>
        <dbReference type="Proteomes" id="UP000270296"/>
    </source>
</evidence>
<dbReference type="EMBL" id="UZAM01010743">
    <property type="protein sequence ID" value="VDP13548.1"/>
    <property type="molecule type" value="Genomic_DNA"/>
</dbReference>
<reference evidence="4" key="1">
    <citation type="submission" date="2016-06" db="UniProtKB">
        <authorList>
            <consortium name="WormBaseParasite"/>
        </authorList>
    </citation>
    <scope>IDENTIFICATION</scope>
</reference>
<proteinExistence type="predicted"/>